<keyword evidence="2" id="KW-1185">Reference proteome</keyword>
<protein>
    <submittedName>
        <fullName evidence="1">Uncharacterized protein</fullName>
    </submittedName>
</protein>
<dbReference type="RefSeq" id="WP_168774098.1">
    <property type="nucleotide sequence ID" value="NZ_JAABNR010000005.1"/>
</dbReference>
<dbReference type="SUPFAM" id="SSF160631">
    <property type="entry name" value="SMI1/KNR4-like"/>
    <property type="match status" value="1"/>
</dbReference>
<sequence>MTIGPDAQRCFDLLPKVFAMPTSISETLHRTDLILREAYDHLGFREGPDGAFLTGHVPHVAPFAYLCTRYPGLDDQGLQAAEEEAGRYLPEPYRALLAHMDGANILGITLQGAIGPLVGRSLHGIGQPISLRYSNVVERPAYIPAGSLGIGAINGPWYSQGHLYLASTGEVELYHSRLDRVGARWASLAIFLAEEIPRRMAFHDDRGHRLAGAKLLPGDTEDWEDLAKAARQQDEPRGIFARLKGLLRRR</sequence>
<proteinExistence type="predicted"/>
<dbReference type="EMBL" id="JAABNR010000005">
    <property type="protein sequence ID" value="NBZ87288.1"/>
    <property type="molecule type" value="Genomic_DNA"/>
</dbReference>
<organism evidence="1 2">
    <name type="scientific">Stagnihabitans tardus</name>
    <dbReference type="NCBI Taxonomy" id="2699202"/>
    <lineage>
        <taxon>Bacteria</taxon>
        <taxon>Pseudomonadati</taxon>
        <taxon>Pseudomonadota</taxon>
        <taxon>Alphaproteobacteria</taxon>
        <taxon>Rhodobacterales</taxon>
        <taxon>Paracoccaceae</taxon>
        <taxon>Stagnihabitans</taxon>
    </lineage>
</organism>
<evidence type="ECO:0000313" key="2">
    <source>
        <dbReference type="Proteomes" id="UP001193501"/>
    </source>
</evidence>
<accession>A0AAE5BVJ5</accession>
<dbReference type="AlphaFoldDB" id="A0AAE5BVJ5"/>
<dbReference type="InterPro" id="IPR037883">
    <property type="entry name" value="Knr4/Smi1-like_sf"/>
</dbReference>
<name>A0AAE5BVJ5_9RHOB</name>
<reference evidence="1" key="1">
    <citation type="submission" date="2020-01" db="EMBL/GenBank/DDBJ databases">
        <authorList>
            <person name="Chen W.-M."/>
        </authorList>
    </citation>
    <scope>NUCLEOTIDE SEQUENCE</scope>
    <source>
        <strain evidence="1">CYK-10</strain>
    </source>
</reference>
<dbReference type="Proteomes" id="UP001193501">
    <property type="component" value="Unassembled WGS sequence"/>
</dbReference>
<comment type="caution">
    <text evidence="1">The sequence shown here is derived from an EMBL/GenBank/DDBJ whole genome shotgun (WGS) entry which is preliminary data.</text>
</comment>
<gene>
    <name evidence="1" type="ORF">GV832_06805</name>
</gene>
<evidence type="ECO:0000313" key="1">
    <source>
        <dbReference type="EMBL" id="NBZ87288.1"/>
    </source>
</evidence>